<evidence type="ECO:0000256" key="1">
    <source>
        <dbReference type="SAM" id="Coils"/>
    </source>
</evidence>
<dbReference type="AlphaFoldDB" id="A0A8T2IV78"/>
<accession>A0A8T2IV78</accession>
<evidence type="ECO:0000256" key="2">
    <source>
        <dbReference type="SAM" id="MobiDB-lite"/>
    </source>
</evidence>
<feature type="coiled-coil region" evidence="1">
    <location>
        <begin position="10"/>
        <end position="169"/>
    </location>
</feature>
<dbReference type="EMBL" id="JAACNH010000007">
    <property type="protein sequence ID" value="KAG8436879.1"/>
    <property type="molecule type" value="Genomic_DNA"/>
</dbReference>
<comment type="caution">
    <text evidence="3">The sequence shown here is derived from an EMBL/GenBank/DDBJ whole genome shotgun (WGS) entry which is preliminary data.</text>
</comment>
<feature type="compositionally biased region" description="Polar residues" evidence="2">
    <location>
        <begin position="221"/>
        <end position="243"/>
    </location>
</feature>
<dbReference type="Proteomes" id="UP000812440">
    <property type="component" value="Chromosome 4"/>
</dbReference>
<keyword evidence="4" id="KW-1185">Reference proteome</keyword>
<evidence type="ECO:0000313" key="4">
    <source>
        <dbReference type="Proteomes" id="UP000812440"/>
    </source>
</evidence>
<dbReference type="OrthoDB" id="8750280at2759"/>
<feature type="region of interest" description="Disordered" evidence="2">
    <location>
        <begin position="215"/>
        <end position="243"/>
    </location>
</feature>
<name>A0A8T2IV78_9PIPI</name>
<evidence type="ECO:0000313" key="3">
    <source>
        <dbReference type="EMBL" id="KAG8436879.1"/>
    </source>
</evidence>
<keyword evidence="1" id="KW-0175">Coiled coil</keyword>
<sequence>MSSYEVSRFVQKCQKERDEAFRREESARDKLKQLDISTRSHIQELKAKLKEVTSESKSLHRTVKKLRLELGLEENPRFTGKVTKDIIKELQEQEEQCSQLKEENTLISVQLREIIPVLTQTQKQKAEVEKQLEDLEKKMRQLQNENNQVSQLLEDSQKVNNELEKANIMLKKSIEDAKHYTNRSVQTTTSIPVTLQSSYKKIPRDLGNSHSILERRKLSVDRQNCSPTTGGSTHKTYLSSAHS</sequence>
<proteinExistence type="predicted"/>
<reference evidence="3" key="1">
    <citation type="thesis" date="2020" institute="ProQuest LLC" country="789 East Eisenhower Parkway, Ann Arbor, MI, USA">
        <title>Comparative Genomics and Chromosome Evolution.</title>
        <authorList>
            <person name="Mudd A.B."/>
        </authorList>
    </citation>
    <scope>NUCLEOTIDE SEQUENCE</scope>
    <source>
        <strain evidence="3">Female2</strain>
        <tissue evidence="3">Blood</tissue>
    </source>
</reference>
<organism evidence="3 4">
    <name type="scientific">Hymenochirus boettgeri</name>
    <name type="common">Congo dwarf clawed frog</name>
    <dbReference type="NCBI Taxonomy" id="247094"/>
    <lineage>
        <taxon>Eukaryota</taxon>
        <taxon>Metazoa</taxon>
        <taxon>Chordata</taxon>
        <taxon>Craniata</taxon>
        <taxon>Vertebrata</taxon>
        <taxon>Euteleostomi</taxon>
        <taxon>Amphibia</taxon>
        <taxon>Batrachia</taxon>
        <taxon>Anura</taxon>
        <taxon>Pipoidea</taxon>
        <taxon>Pipidae</taxon>
        <taxon>Pipinae</taxon>
        <taxon>Hymenochirus</taxon>
    </lineage>
</organism>
<gene>
    <name evidence="3" type="ORF">GDO86_007825</name>
</gene>
<protein>
    <submittedName>
        <fullName evidence="3">Uncharacterized protein</fullName>
    </submittedName>
</protein>